<comment type="caution">
    <text evidence="4">The sequence shown here is derived from an EMBL/GenBank/DDBJ whole genome shotgun (WGS) entry which is preliminary data.</text>
</comment>
<dbReference type="Pfam" id="PF00024">
    <property type="entry name" value="PAN_1"/>
    <property type="match status" value="3"/>
</dbReference>
<reference evidence="4 5" key="1">
    <citation type="journal article" date="2018" name="Nat. Ecol. Evol.">
        <title>Shark genomes provide insights into elasmobranch evolution and the origin of vertebrates.</title>
        <authorList>
            <person name="Hara Y"/>
            <person name="Yamaguchi K"/>
            <person name="Onimaru K"/>
            <person name="Kadota M"/>
            <person name="Koyanagi M"/>
            <person name="Keeley SD"/>
            <person name="Tatsumi K"/>
            <person name="Tanaka K"/>
            <person name="Motone F"/>
            <person name="Kageyama Y"/>
            <person name="Nozu R"/>
            <person name="Adachi N"/>
            <person name="Nishimura O"/>
            <person name="Nakagawa R"/>
            <person name="Tanegashima C"/>
            <person name="Kiyatake I"/>
            <person name="Matsumoto R"/>
            <person name="Murakumo K"/>
            <person name="Nishida K"/>
            <person name="Terakita A"/>
            <person name="Kuratani S"/>
            <person name="Sato K"/>
            <person name="Hyodo S Kuraku.S."/>
        </authorList>
    </citation>
    <scope>NUCLEOTIDE SEQUENCE [LARGE SCALE GENOMIC DNA]</scope>
</reference>
<dbReference type="SMART" id="SM00223">
    <property type="entry name" value="APPLE"/>
    <property type="match status" value="3"/>
</dbReference>
<sequence>CFETVYDGLDFPGNDIRQSVVENEESCQRKCTAEADCQFFTFVKGEFHNDRQRFLCYRKKSERGTPPKLTILQNVVSGFPLRGCEDFPGNDIESVYAPDVNYCQKVCTESSQCQFFTFLTRDWNTNDRRFYCYLKRTTTGQPTVKSDLENVVSGYSLEHCGPQSSCFETVYDGLDFPGNDIHQSVVEDEESCQRKCTEESDCQFFTFVKGEFHNDRQRYLCYRKKSERGTPPRITILQNVVSGFSLRKCGVNNSD</sequence>
<dbReference type="STRING" id="137246.A0A401S098"/>
<dbReference type="PROSITE" id="PS50948">
    <property type="entry name" value="PAN"/>
    <property type="match status" value="2"/>
</dbReference>
<dbReference type="PRINTS" id="PR00005">
    <property type="entry name" value="APPLEDOMAIN"/>
</dbReference>
<dbReference type="Proteomes" id="UP000287033">
    <property type="component" value="Unassembled WGS sequence"/>
</dbReference>
<gene>
    <name evidence="4" type="ORF">chiPu_0002221</name>
</gene>
<evidence type="ECO:0000259" key="3">
    <source>
        <dbReference type="PROSITE" id="PS50948"/>
    </source>
</evidence>
<evidence type="ECO:0000256" key="2">
    <source>
        <dbReference type="ARBA" id="ARBA00023157"/>
    </source>
</evidence>
<proteinExistence type="predicted"/>
<accession>A0A401S098</accession>
<dbReference type="Gene3D" id="3.50.4.10">
    <property type="entry name" value="Hepatocyte Growth Factor"/>
    <property type="match status" value="3"/>
</dbReference>
<dbReference type="SUPFAM" id="SSF57414">
    <property type="entry name" value="Hairpin loop containing domain-like"/>
    <property type="match status" value="1"/>
</dbReference>
<dbReference type="AlphaFoldDB" id="A0A401S098"/>
<protein>
    <recommendedName>
        <fullName evidence="3">Apple domain-containing protein</fullName>
    </recommendedName>
</protein>
<keyword evidence="1" id="KW-0677">Repeat</keyword>
<dbReference type="GO" id="GO:0005576">
    <property type="term" value="C:extracellular region"/>
    <property type="evidence" value="ECO:0007669"/>
    <property type="project" value="InterPro"/>
</dbReference>
<dbReference type="OrthoDB" id="9448935at2759"/>
<dbReference type="InterPro" id="IPR003609">
    <property type="entry name" value="Pan_app"/>
</dbReference>
<dbReference type="PANTHER" id="PTHR33946">
    <property type="match status" value="1"/>
</dbReference>
<feature type="domain" description="Apple" evidence="3">
    <location>
        <begin position="1"/>
        <end position="84"/>
    </location>
</feature>
<evidence type="ECO:0000313" key="5">
    <source>
        <dbReference type="Proteomes" id="UP000287033"/>
    </source>
</evidence>
<organism evidence="4 5">
    <name type="scientific">Chiloscyllium punctatum</name>
    <name type="common">Brownbanded bambooshark</name>
    <name type="synonym">Hemiscyllium punctatum</name>
    <dbReference type="NCBI Taxonomy" id="137246"/>
    <lineage>
        <taxon>Eukaryota</taxon>
        <taxon>Metazoa</taxon>
        <taxon>Chordata</taxon>
        <taxon>Craniata</taxon>
        <taxon>Vertebrata</taxon>
        <taxon>Chondrichthyes</taxon>
        <taxon>Elasmobranchii</taxon>
        <taxon>Galeomorphii</taxon>
        <taxon>Galeoidea</taxon>
        <taxon>Orectolobiformes</taxon>
        <taxon>Hemiscylliidae</taxon>
        <taxon>Chiloscyllium</taxon>
    </lineage>
</organism>
<feature type="non-terminal residue" evidence="4">
    <location>
        <position position="1"/>
    </location>
</feature>
<name>A0A401S098_CHIPU</name>
<dbReference type="OMA" id="HRSCQFD"/>
<dbReference type="InterPro" id="IPR000177">
    <property type="entry name" value="Apple"/>
</dbReference>
<dbReference type="PANTHER" id="PTHR33946:SF4">
    <property type="entry name" value="COAGULATION FACTOR XI"/>
    <property type="match status" value="1"/>
</dbReference>
<keyword evidence="2" id="KW-1015">Disulfide bond</keyword>
<dbReference type="CDD" id="cd01100">
    <property type="entry name" value="APPLE_Factor_XI_like"/>
    <property type="match status" value="3"/>
</dbReference>
<dbReference type="EMBL" id="BEZZ01000040">
    <property type="protein sequence ID" value="GCC23823.1"/>
    <property type="molecule type" value="Genomic_DNA"/>
</dbReference>
<evidence type="ECO:0000313" key="4">
    <source>
        <dbReference type="EMBL" id="GCC23823.1"/>
    </source>
</evidence>
<keyword evidence="5" id="KW-1185">Reference proteome</keyword>
<dbReference type="GO" id="GO:0006508">
    <property type="term" value="P:proteolysis"/>
    <property type="evidence" value="ECO:0007669"/>
    <property type="project" value="InterPro"/>
</dbReference>
<feature type="domain" description="Apple" evidence="3">
    <location>
        <begin position="166"/>
        <end position="249"/>
    </location>
</feature>
<evidence type="ECO:0000256" key="1">
    <source>
        <dbReference type="ARBA" id="ARBA00022737"/>
    </source>
</evidence>